<proteinExistence type="predicted"/>
<dbReference type="Gene3D" id="2.10.70.10">
    <property type="entry name" value="Complement Module, domain 1"/>
    <property type="match status" value="1"/>
</dbReference>
<evidence type="ECO:0008006" key="3">
    <source>
        <dbReference type="Google" id="ProtNLM"/>
    </source>
</evidence>
<reference evidence="1 2" key="1">
    <citation type="submission" date="2017-06" db="EMBL/GenBank/DDBJ databases">
        <title>Azoarcus sp. TSNA42 complete genome sequence.</title>
        <authorList>
            <person name="Woo J.-H."/>
            <person name="Kim H.-S."/>
        </authorList>
    </citation>
    <scope>NUCLEOTIDE SEQUENCE [LARGE SCALE GENOMIC DNA]</scope>
    <source>
        <strain evidence="1 2">TSNA42</strain>
    </source>
</reference>
<evidence type="ECO:0000313" key="1">
    <source>
        <dbReference type="EMBL" id="AWI81984.1"/>
    </source>
</evidence>
<dbReference type="AlphaFoldDB" id="A0A2U8H8F2"/>
<dbReference type="EMBL" id="CP022188">
    <property type="protein sequence ID" value="AWI81984.1"/>
    <property type="molecule type" value="Genomic_DNA"/>
</dbReference>
<name>A0A2U8H8F2_9RHOO</name>
<accession>A0A2U8H8F2</accession>
<dbReference type="InterPro" id="IPR019600">
    <property type="entry name" value="Hemin_uptake_protein_HemP"/>
</dbReference>
<dbReference type="OrthoDB" id="5348353at2"/>
<gene>
    <name evidence="1" type="ORF">CEW87_09915</name>
</gene>
<sequence length="52" mass="5482">MRDGPASVGKPLAPRSISSSELLGGQLSVTIDHEGMCYVLRATRAGKLILTK</sequence>
<dbReference type="Proteomes" id="UP000244902">
    <property type="component" value="Chromosome"/>
</dbReference>
<dbReference type="Pfam" id="PF10636">
    <property type="entry name" value="hemP"/>
    <property type="match status" value="1"/>
</dbReference>
<evidence type="ECO:0000313" key="2">
    <source>
        <dbReference type="Proteomes" id="UP000244902"/>
    </source>
</evidence>
<protein>
    <recommendedName>
        <fullName evidence="3">Hemin uptake protein HemP</fullName>
    </recommendedName>
</protein>
<organism evidence="1 2">
    <name type="scientific">Parazoarcus communis</name>
    <dbReference type="NCBI Taxonomy" id="41977"/>
    <lineage>
        <taxon>Bacteria</taxon>
        <taxon>Pseudomonadati</taxon>
        <taxon>Pseudomonadota</taxon>
        <taxon>Betaproteobacteria</taxon>
        <taxon>Rhodocyclales</taxon>
        <taxon>Zoogloeaceae</taxon>
        <taxon>Parazoarcus</taxon>
    </lineage>
</organism>